<dbReference type="PROSITE" id="PS00409">
    <property type="entry name" value="PROKAR_NTER_METHYL"/>
    <property type="match status" value="1"/>
</dbReference>
<gene>
    <name evidence="2" type="ORF">N4261_10700</name>
</gene>
<dbReference type="EMBL" id="CP104562">
    <property type="protein sequence ID" value="UXH80306.1"/>
    <property type="molecule type" value="Genomic_DNA"/>
</dbReference>
<dbReference type="Gene3D" id="3.30.700.10">
    <property type="entry name" value="Glycoprotein, Type 4 Pilin"/>
    <property type="match status" value="1"/>
</dbReference>
<keyword evidence="3" id="KW-1185">Reference proteome</keyword>
<keyword evidence="1" id="KW-1133">Transmembrane helix</keyword>
<keyword evidence="1" id="KW-0812">Transmembrane</keyword>
<dbReference type="Pfam" id="PF07963">
    <property type="entry name" value="N_methyl"/>
    <property type="match status" value="1"/>
</dbReference>
<name>A0ABY6B6C9_9BURK</name>
<proteinExistence type="predicted"/>
<dbReference type="Proteomes" id="UP001064933">
    <property type="component" value="Chromosome"/>
</dbReference>
<dbReference type="InterPro" id="IPR031982">
    <property type="entry name" value="PilE-like"/>
</dbReference>
<feature type="transmembrane region" description="Helical" evidence="1">
    <location>
        <begin position="30"/>
        <end position="51"/>
    </location>
</feature>
<dbReference type="InterPro" id="IPR012902">
    <property type="entry name" value="N_methyl_site"/>
</dbReference>
<dbReference type="Pfam" id="PF16732">
    <property type="entry name" value="ComP_DUS"/>
    <property type="match status" value="1"/>
</dbReference>
<keyword evidence="1" id="KW-0472">Membrane</keyword>
<reference evidence="2" key="1">
    <citation type="submission" date="2022-10" db="EMBL/GenBank/DDBJ databases">
        <title>Characterization and whole genome sequencing of a new Roseateles species, isolated from fresh water.</title>
        <authorList>
            <person name="Guliayeva D.Y."/>
            <person name="Akhremchuk A.E."/>
            <person name="Sikolenko M.A."/>
            <person name="Valentovich L.N."/>
            <person name="Sidarenka A.V."/>
        </authorList>
    </citation>
    <scope>NUCLEOTIDE SEQUENCE</scope>
    <source>
        <strain evidence="2">BIM B-1768</strain>
    </source>
</reference>
<evidence type="ECO:0000256" key="1">
    <source>
        <dbReference type="SAM" id="Phobius"/>
    </source>
</evidence>
<dbReference type="NCBIfam" id="TIGR02532">
    <property type="entry name" value="IV_pilin_GFxxxE"/>
    <property type="match status" value="1"/>
</dbReference>
<organism evidence="2 3">
    <name type="scientific">Roseateles amylovorans</name>
    <dbReference type="NCBI Taxonomy" id="2978473"/>
    <lineage>
        <taxon>Bacteria</taxon>
        <taxon>Pseudomonadati</taxon>
        <taxon>Pseudomonadota</taxon>
        <taxon>Betaproteobacteria</taxon>
        <taxon>Burkholderiales</taxon>
        <taxon>Sphaerotilaceae</taxon>
        <taxon>Roseateles</taxon>
    </lineage>
</organism>
<dbReference type="SUPFAM" id="SSF54523">
    <property type="entry name" value="Pili subunits"/>
    <property type="match status" value="1"/>
</dbReference>
<dbReference type="InterPro" id="IPR045584">
    <property type="entry name" value="Pilin-like"/>
</dbReference>
<evidence type="ECO:0000313" key="3">
    <source>
        <dbReference type="Proteomes" id="UP001064933"/>
    </source>
</evidence>
<accession>A0ABY6B6C9</accession>
<evidence type="ECO:0000313" key="2">
    <source>
        <dbReference type="EMBL" id="UXH80306.1"/>
    </source>
</evidence>
<sequence>MSPPPRIHAPAARAHRRQPSRLTAHRGLTLIELLVALLLVGVLLSIALPSYRQHVLKAFRAEAIQALSQLQVTQERFRSRHPRYASTLEELSAPSLTPQARYRLQLVEASASGFILEALALGDQVKDRHCQRLRLRLEQGESRRQAFDAEGNDRSDHCWPV</sequence>
<protein>
    <submittedName>
        <fullName evidence="2">Type IV pilin protein</fullName>
    </submittedName>
</protein>
<dbReference type="RefSeq" id="WP_261760124.1">
    <property type="nucleotide sequence ID" value="NZ_CP104562.2"/>
</dbReference>